<evidence type="ECO:0000256" key="9">
    <source>
        <dbReference type="ARBA" id="ARBA00023098"/>
    </source>
</evidence>
<evidence type="ECO:0000256" key="8">
    <source>
        <dbReference type="ARBA" id="ARBA00022989"/>
    </source>
</evidence>
<protein>
    <recommendedName>
        <fullName evidence="4">very-long-chain (3R)-3-hydroxyacyl-CoA dehydratase</fullName>
        <ecNumber evidence="4">4.2.1.134</ecNumber>
    </recommendedName>
</protein>
<comment type="caution">
    <text evidence="15">The sequence shown here is derived from an EMBL/GenBank/DDBJ whole genome shotgun (WGS) entry which is preliminary data.</text>
</comment>
<keyword evidence="9" id="KW-0443">Lipid metabolism</keyword>
<accession>A0ABN9R0T5</accession>
<dbReference type="Proteomes" id="UP001189429">
    <property type="component" value="Unassembled WGS sequence"/>
</dbReference>
<feature type="transmembrane region" description="Helical" evidence="14">
    <location>
        <begin position="62"/>
        <end position="85"/>
    </location>
</feature>
<evidence type="ECO:0000256" key="10">
    <source>
        <dbReference type="ARBA" id="ARBA00023136"/>
    </source>
</evidence>
<evidence type="ECO:0000256" key="14">
    <source>
        <dbReference type="SAM" id="Phobius"/>
    </source>
</evidence>
<sequence>MSSKKAYLLAYNGACCAGWAYCTLRAASLVASGAEPGRVWEACGQVLTVFQTLMVAEIVHSIIGLVPSPVMTVVIQVGSRIFVLWGHTAMVPECQQHWSSSMMMILWGIAEVARYLFYFTNILGTVPYPIFWLRYSLFIVLYPTGISGEIMQVLIAMGAHWKTSFPLWYRICIIALLLGYGPGSPFMVWNMWVTRKRSFKKLAASKAPKQAVAGVVWPLTKAGDRSSTATNRGILATAVAAGPGGAEAAEKVRKEKNWRFGYGKHFRAHVSRCLESADGCLAMARAGLASAQEEFRFVREGHPETSLQ</sequence>
<evidence type="ECO:0000256" key="2">
    <source>
        <dbReference type="ARBA" id="ARBA00005194"/>
    </source>
</evidence>
<gene>
    <name evidence="15" type="ORF">PCOR1329_LOCUS15307</name>
</gene>
<comment type="catalytic activity">
    <reaction evidence="13">
        <text>a very-long-chain (3R)-3-hydroxyacyl-CoA = a very-long-chain (2E)-enoyl-CoA + H2O</text>
        <dbReference type="Rhea" id="RHEA:45812"/>
        <dbReference type="ChEBI" id="CHEBI:15377"/>
        <dbReference type="ChEBI" id="CHEBI:83728"/>
        <dbReference type="ChEBI" id="CHEBI:85440"/>
        <dbReference type="EC" id="4.2.1.134"/>
    </reaction>
</comment>
<keyword evidence="16" id="KW-1185">Reference proteome</keyword>
<dbReference type="EC" id="4.2.1.134" evidence="4"/>
<comment type="subcellular location">
    <subcellularLocation>
        <location evidence="1">Membrane</location>
        <topology evidence="1">Multi-pass membrane protein</topology>
    </subcellularLocation>
</comment>
<keyword evidence="6 14" id="KW-0812">Transmembrane</keyword>
<feature type="non-terminal residue" evidence="15">
    <location>
        <position position="308"/>
    </location>
</feature>
<evidence type="ECO:0000256" key="5">
    <source>
        <dbReference type="ARBA" id="ARBA00022516"/>
    </source>
</evidence>
<comment type="pathway">
    <text evidence="2">Lipid metabolism; fatty acid biosynthesis.</text>
</comment>
<evidence type="ECO:0000256" key="6">
    <source>
        <dbReference type="ARBA" id="ARBA00022692"/>
    </source>
</evidence>
<comment type="similarity">
    <text evidence="3">Belongs to the very long-chain fatty acids dehydratase HACD family.</text>
</comment>
<evidence type="ECO:0000313" key="15">
    <source>
        <dbReference type="EMBL" id="CAK0810305.1"/>
    </source>
</evidence>
<dbReference type="EMBL" id="CAUYUJ010004622">
    <property type="protein sequence ID" value="CAK0810305.1"/>
    <property type="molecule type" value="Genomic_DNA"/>
</dbReference>
<evidence type="ECO:0000256" key="3">
    <source>
        <dbReference type="ARBA" id="ARBA00007811"/>
    </source>
</evidence>
<evidence type="ECO:0000256" key="4">
    <source>
        <dbReference type="ARBA" id="ARBA00013122"/>
    </source>
</evidence>
<dbReference type="Pfam" id="PF04387">
    <property type="entry name" value="PTPLA"/>
    <property type="match status" value="1"/>
</dbReference>
<organism evidence="15 16">
    <name type="scientific">Prorocentrum cordatum</name>
    <dbReference type="NCBI Taxonomy" id="2364126"/>
    <lineage>
        <taxon>Eukaryota</taxon>
        <taxon>Sar</taxon>
        <taxon>Alveolata</taxon>
        <taxon>Dinophyceae</taxon>
        <taxon>Prorocentrales</taxon>
        <taxon>Prorocentraceae</taxon>
        <taxon>Prorocentrum</taxon>
    </lineage>
</organism>
<keyword evidence="11" id="KW-0275">Fatty acid biosynthesis</keyword>
<feature type="transmembrane region" description="Helical" evidence="14">
    <location>
        <begin position="167"/>
        <end position="192"/>
    </location>
</feature>
<evidence type="ECO:0000256" key="11">
    <source>
        <dbReference type="ARBA" id="ARBA00023160"/>
    </source>
</evidence>
<dbReference type="InterPro" id="IPR007482">
    <property type="entry name" value="Tyr_Pase-like_PTPLA"/>
</dbReference>
<evidence type="ECO:0000256" key="12">
    <source>
        <dbReference type="ARBA" id="ARBA00023239"/>
    </source>
</evidence>
<dbReference type="PANTHER" id="PTHR11035">
    <property type="entry name" value="VERY-LONG-CHAIN (3R)-3-HYDROXYACYL-COA DEHYDRATASE"/>
    <property type="match status" value="1"/>
</dbReference>
<keyword evidence="10 14" id="KW-0472">Membrane</keyword>
<evidence type="ECO:0000256" key="7">
    <source>
        <dbReference type="ARBA" id="ARBA00022832"/>
    </source>
</evidence>
<proteinExistence type="inferred from homology"/>
<keyword evidence="12" id="KW-0456">Lyase</keyword>
<dbReference type="PANTHER" id="PTHR11035:SF3">
    <property type="entry name" value="VERY-LONG-CHAIN (3R)-3-HYDROXYACYL-COA DEHYDRATASE"/>
    <property type="match status" value="1"/>
</dbReference>
<evidence type="ECO:0000313" key="16">
    <source>
        <dbReference type="Proteomes" id="UP001189429"/>
    </source>
</evidence>
<evidence type="ECO:0000256" key="13">
    <source>
        <dbReference type="ARBA" id="ARBA00036671"/>
    </source>
</evidence>
<keyword evidence="7" id="KW-0276">Fatty acid metabolism</keyword>
<reference evidence="15" key="1">
    <citation type="submission" date="2023-10" db="EMBL/GenBank/DDBJ databases">
        <authorList>
            <person name="Chen Y."/>
            <person name="Shah S."/>
            <person name="Dougan E. K."/>
            <person name="Thang M."/>
            <person name="Chan C."/>
        </authorList>
    </citation>
    <scope>NUCLEOTIDE SEQUENCE [LARGE SCALE GENOMIC DNA]</scope>
</reference>
<feature type="transmembrane region" description="Helical" evidence="14">
    <location>
        <begin position="135"/>
        <end position="161"/>
    </location>
</feature>
<keyword evidence="8 14" id="KW-1133">Transmembrane helix</keyword>
<evidence type="ECO:0000256" key="1">
    <source>
        <dbReference type="ARBA" id="ARBA00004141"/>
    </source>
</evidence>
<name>A0ABN9R0T5_9DINO</name>
<feature type="transmembrane region" description="Helical" evidence="14">
    <location>
        <begin position="105"/>
        <end position="123"/>
    </location>
</feature>
<keyword evidence="5" id="KW-0444">Lipid biosynthesis</keyword>